<keyword evidence="1" id="KW-1133">Transmembrane helix</keyword>
<organism evidence="2">
    <name type="scientific">Dichomitus squalens</name>
    <dbReference type="NCBI Taxonomy" id="114155"/>
    <lineage>
        <taxon>Eukaryota</taxon>
        <taxon>Fungi</taxon>
        <taxon>Dikarya</taxon>
        <taxon>Basidiomycota</taxon>
        <taxon>Agaricomycotina</taxon>
        <taxon>Agaricomycetes</taxon>
        <taxon>Polyporales</taxon>
        <taxon>Polyporaceae</taxon>
        <taxon>Dichomitus</taxon>
    </lineage>
</organism>
<dbReference type="EMBL" id="ML143387">
    <property type="protein sequence ID" value="TBU35213.1"/>
    <property type="molecule type" value="Genomic_DNA"/>
</dbReference>
<sequence>ATRVITCAGGGRHVHLSWQRLVLIPFTLLPLFRVSFLSSLRPFARFLNASSFTFAVSTFSCSSLFSPLTLIV</sequence>
<reference evidence="2" key="1">
    <citation type="submission" date="2019-01" db="EMBL/GenBank/DDBJ databases">
        <title>Draft genome sequences of three monokaryotic isolates of the white-rot basidiomycete fungus Dichomitus squalens.</title>
        <authorList>
            <consortium name="DOE Joint Genome Institute"/>
            <person name="Lopez S.C."/>
            <person name="Andreopoulos B."/>
            <person name="Pangilinan J."/>
            <person name="Lipzen A."/>
            <person name="Riley R."/>
            <person name="Ahrendt S."/>
            <person name="Ng V."/>
            <person name="Barry K."/>
            <person name="Daum C."/>
            <person name="Grigoriev I.V."/>
            <person name="Hilden K.S."/>
            <person name="Makela M.R."/>
            <person name="de Vries R.P."/>
        </authorList>
    </citation>
    <scope>NUCLEOTIDE SEQUENCE [LARGE SCALE GENOMIC DNA]</scope>
    <source>
        <strain evidence="2">OM18370.1</strain>
    </source>
</reference>
<evidence type="ECO:0000256" key="1">
    <source>
        <dbReference type="SAM" id="Phobius"/>
    </source>
</evidence>
<keyword evidence="1" id="KW-0812">Transmembrane</keyword>
<name>A0A4V2K240_9APHY</name>
<protein>
    <submittedName>
        <fullName evidence="2">Uncharacterized protein</fullName>
    </submittedName>
</protein>
<keyword evidence="1" id="KW-0472">Membrane</keyword>
<proteinExistence type="predicted"/>
<gene>
    <name evidence="2" type="ORF">BD311DRAFT_745772</name>
</gene>
<dbReference type="Proteomes" id="UP000292957">
    <property type="component" value="Unassembled WGS sequence"/>
</dbReference>
<feature type="transmembrane region" description="Helical" evidence="1">
    <location>
        <begin position="52"/>
        <end position="71"/>
    </location>
</feature>
<evidence type="ECO:0000313" key="2">
    <source>
        <dbReference type="EMBL" id="TBU35213.1"/>
    </source>
</evidence>
<feature type="transmembrane region" description="Helical" evidence="1">
    <location>
        <begin position="21"/>
        <end position="40"/>
    </location>
</feature>
<accession>A0A4V2K240</accession>
<feature type="non-terminal residue" evidence="2">
    <location>
        <position position="1"/>
    </location>
</feature>
<dbReference type="AlphaFoldDB" id="A0A4V2K240"/>